<feature type="compositionally biased region" description="Basic and acidic residues" evidence="2">
    <location>
        <begin position="285"/>
        <end position="298"/>
    </location>
</feature>
<feature type="compositionally biased region" description="Polar residues" evidence="2">
    <location>
        <begin position="80"/>
        <end position="93"/>
    </location>
</feature>
<evidence type="ECO:0000256" key="2">
    <source>
        <dbReference type="SAM" id="MobiDB-lite"/>
    </source>
</evidence>
<feature type="compositionally biased region" description="Polar residues" evidence="2">
    <location>
        <begin position="422"/>
        <end position="438"/>
    </location>
</feature>
<gene>
    <name evidence="3" type="ORF">PAXRUDRAFT_157918</name>
</gene>
<dbReference type="Proteomes" id="UP000054538">
    <property type="component" value="Unassembled WGS sequence"/>
</dbReference>
<reference evidence="4" key="2">
    <citation type="submission" date="2015-01" db="EMBL/GenBank/DDBJ databases">
        <title>Evolutionary Origins and Diversification of the Mycorrhizal Mutualists.</title>
        <authorList>
            <consortium name="DOE Joint Genome Institute"/>
            <consortium name="Mycorrhizal Genomics Consortium"/>
            <person name="Kohler A."/>
            <person name="Kuo A."/>
            <person name="Nagy L.G."/>
            <person name="Floudas D."/>
            <person name="Copeland A."/>
            <person name="Barry K.W."/>
            <person name="Cichocki N."/>
            <person name="Veneault-Fourrey C."/>
            <person name="LaButti K."/>
            <person name="Lindquist E.A."/>
            <person name="Lipzen A."/>
            <person name="Lundell T."/>
            <person name="Morin E."/>
            <person name="Murat C."/>
            <person name="Riley R."/>
            <person name="Ohm R."/>
            <person name="Sun H."/>
            <person name="Tunlid A."/>
            <person name="Henrissat B."/>
            <person name="Grigoriev I.V."/>
            <person name="Hibbett D.S."/>
            <person name="Martin F."/>
        </authorList>
    </citation>
    <scope>NUCLEOTIDE SEQUENCE [LARGE SCALE GENOMIC DNA]</scope>
    <source>
        <strain evidence="4">Ve08.2h10</strain>
    </source>
</reference>
<keyword evidence="4" id="KW-1185">Reference proteome</keyword>
<feature type="region of interest" description="Disordered" evidence="2">
    <location>
        <begin position="1"/>
        <end position="95"/>
    </location>
</feature>
<organism evidence="3 4">
    <name type="scientific">Paxillus rubicundulus Ve08.2h10</name>
    <dbReference type="NCBI Taxonomy" id="930991"/>
    <lineage>
        <taxon>Eukaryota</taxon>
        <taxon>Fungi</taxon>
        <taxon>Dikarya</taxon>
        <taxon>Basidiomycota</taxon>
        <taxon>Agaricomycotina</taxon>
        <taxon>Agaricomycetes</taxon>
        <taxon>Agaricomycetidae</taxon>
        <taxon>Boletales</taxon>
        <taxon>Paxilineae</taxon>
        <taxon>Paxillaceae</taxon>
        <taxon>Paxillus</taxon>
    </lineage>
</organism>
<evidence type="ECO:0000313" key="4">
    <source>
        <dbReference type="Proteomes" id="UP000054538"/>
    </source>
</evidence>
<feature type="compositionally biased region" description="Basic and acidic residues" evidence="2">
    <location>
        <begin position="678"/>
        <end position="690"/>
    </location>
</feature>
<dbReference type="AlphaFoldDB" id="A0A0D0DA19"/>
<feature type="compositionally biased region" description="Pro residues" evidence="2">
    <location>
        <begin position="161"/>
        <end position="174"/>
    </location>
</feature>
<feature type="compositionally biased region" description="Polar residues" evidence="2">
    <location>
        <begin position="300"/>
        <end position="311"/>
    </location>
</feature>
<dbReference type="InParanoid" id="A0A0D0DA19"/>
<dbReference type="OrthoDB" id="2804750at2759"/>
<sequence>MSNLGIPSAQRARTKTSDLSEIFRSAHGSRHSSKPGVVTLTSASEPAEKSKSAVTKPRRSMLPFLGRKKPTEQPAASAARKSSNGPSPVNTIRRSFGNGHTVLMITPASSAPPLPSTLPPLNVSSPSLGSKFAAHFTPLRSPSRNTKSRHSMPQKAVITTPPMPCPVTLSPPVPDVRAASIKSQRSSMQSRSTTPRPLRGPRSSAVEDSDDEDFSDLFTLPHQLQRPYQFAKSASTPALNINVGYSGKKSAETCASSTPPASPCLQFPIPPSTVGRPSLVLTERGPIRSSRESNRKEIASLSSQGSRSPSKIASAKAPRSSPVVVDSVSDRLAFTHRPSEDQRRRNRTASYSGSDTDASRAYESSSGPPSFKHTISLSKPSNMKSPASYQPNTKKATSGPPPSLPLPSPPLSPPGARGLAHSSATTTPQINSIASRPSTRLPGVSRPRATTLSITSNLIAPANSLPKPNLSAPHISGKASTTIMADATADELRDALVLQRKKYSQLQEYVVTVTKRYEDDRMASTRTIEKLERDIRRKTREIEGLRWLVIHNGAVGDIDAAANLARSSLSTQDDRDGPEGGRLSSSPSLTRSRTLPQAPVQKDRPHAMLSSSHSMPGKQGLGIHFAHTKQSSSGLEVPSETATSSAASSQTSLSLMTSTSSATSALSAIPEQPSNISRAERQKAKEERRATRALRRISASSVSTLSSGTNLASHLSTPDHSFDPNSRVNQSMDEVLEKLRPFGNA</sequence>
<feature type="region of interest" description="Disordered" evidence="2">
    <location>
        <begin position="133"/>
        <end position="213"/>
    </location>
</feature>
<dbReference type="EMBL" id="KN825950">
    <property type="protein sequence ID" value="KIK80716.1"/>
    <property type="molecule type" value="Genomic_DNA"/>
</dbReference>
<dbReference type="HOGENOM" id="CLU_385476_0_0_1"/>
<evidence type="ECO:0000313" key="3">
    <source>
        <dbReference type="EMBL" id="KIK80716.1"/>
    </source>
</evidence>
<evidence type="ECO:0000256" key="1">
    <source>
        <dbReference type="SAM" id="Coils"/>
    </source>
</evidence>
<feature type="compositionally biased region" description="Low complexity" evidence="2">
    <location>
        <begin position="582"/>
        <end position="596"/>
    </location>
</feature>
<feature type="region of interest" description="Disordered" evidence="2">
    <location>
        <begin position="569"/>
        <end position="745"/>
    </location>
</feature>
<feature type="compositionally biased region" description="Polar residues" evidence="2">
    <location>
        <begin position="348"/>
        <end position="396"/>
    </location>
</feature>
<feature type="compositionally biased region" description="Polar residues" evidence="2">
    <location>
        <begin position="708"/>
        <end position="732"/>
    </location>
</feature>
<feature type="coiled-coil region" evidence="1">
    <location>
        <begin position="514"/>
        <end position="548"/>
    </location>
</feature>
<feature type="compositionally biased region" description="Low complexity" evidence="2">
    <location>
        <begin position="639"/>
        <end position="668"/>
    </location>
</feature>
<keyword evidence="1" id="KW-0175">Coiled coil</keyword>
<accession>A0A0D0DA19</accession>
<feature type="compositionally biased region" description="Low complexity" evidence="2">
    <location>
        <begin position="696"/>
        <end position="707"/>
    </location>
</feature>
<feature type="region of interest" description="Disordered" evidence="2">
    <location>
        <begin position="249"/>
        <end position="446"/>
    </location>
</feature>
<feature type="compositionally biased region" description="Basic and acidic residues" evidence="2">
    <location>
        <begin position="735"/>
        <end position="745"/>
    </location>
</feature>
<feature type="compositionally biased region" description="Pro residues" evidence="2">
    <location>
        <begin position="399"/>
        <end position="413"/>
    </location>
</feature>
<proteinExistence type="predicted"/>
<protein>
    <submittedName>
        <fullName evidence="3">Uncharacterized protein</fullName>
    </submittedName>
</protein>
<feature type="compositionally biased region" description="Low complexity" evidence="2">
    <location>
        <begin position="318"/>
        <end position="331"/>
    </location>
</feature>
<feature type="compositionally biased region" description="Low complexity" evidence="2">
    <location>
        <begin position="183"/>
        <end position="197"/>
    </location>
</feature>
<reference evidence="3 4" key="1">
    <citation type="submission" date="2014-04" db="EMBL/GenBank/DDBJ databases">
        <authorList>
            <consortium name="DOE Joint Genome Institute"/>
            <person name="Kuo A."/>
            <person name="Kohler A."/>
            <person name="Jargeat P."/>
            <person name="Nagy L.G."/>
            <person name="Floudas D."/>
            <person name="Copeland A."/>
            <person name="Barry K.W."/>
            <person name="Cichocki N."/>
            <person name="Veneault-Fourrey C."/>
            <person name="LaButti K."/>
            <person name="Lindquist E.A."/>
            <person name="Lipzen A."/>
            <person name="Lundell T."/>
            <person name="Morin E."/>
            <person name="Murat C."/>
            <person name="Sun H."/>
            <person name="Tunlid A."/>
            <person name="Henrissat B."/>
            <person name="Grigoriev I.V."/>
            <person name="Hibbett D.S."/>
            <person name="Martin F."/>
            <person name="Nordberg H.P."/>
            <person name="Cantor M.N."/>
            <person name="Hua S.X."/>
        </authorList>
    </citation>
    <scope>NUCLEOTIDE SEQUENCE [LARGE SCALE GENOMIC DNA]</scope>
    <source>
        <strain evidence="3 4">Ve08.2h10</strain>
    </source>
</reference>
<name>A0A0D0DA19_9AGAM</name>